<comment type="similarity">
    <text evidence="1">Belongs to the FKBP6 family.</text>
</comment>
<dbReference type="Proteomes" id="UP001162480">
    <property type="component" value="Chromosome 30"/>
</dbReference>
<dbReference type="GO" id="GO:0003755">
    <property type="term" value="F:peptidyl-prolyl cis-trans isomerase activity"/>
    <property type="evidence" value="ECO:0007669"/>
    <property type="project" value="InterPro"/>
</dbReference>
<keyword evidence="6" id="KW-1185">Reference proteome</keyword>
<dbReference type="GO" id="GO:0005737">
    <property type="term" value="C:cytoplasm"/>
    <property type="evidence" value="ECO:0007669"/>
    <property type="project" value="TreeGrafter"/>
</dbReference>
<dbReference type="AlphaFoldDB" id="A0AA36C0S6"/>
<dbReference type="Pfam" id="PF00515">
    <property type="entry name" value="TPR_1"/>
    <property type="match status" value="1"/>
</dbReference>
<proteinExistence type="inferred from homology"/>
<protein>
    <submittedName>
        <fullName evidence="5">Inactive peptidyl-prolyl cis-trans isomerase FKBP6-like</fullName>
    </submittedName>
</protein>
<dbReference type="SUPFAM" id="SSF48452">
    <property type="entry name" value="TPR-like"/>
    <property type="match status" value="1"/>
</dbReference>
<evidence type="ECO:0000256" key="3">
    <source>
        <dbReference type="ARBA" id="ARBA00022803"/>
    </source>
</evidence>
<feature type="domain" description="PPIase FKBP-type" evidence="4">
    <location>
        <begin position="107"/>
        <end position="196"/>
    </location>
</feature>
<dbReference type="GO" id="GO:0051879">
    <property type="term" value="F:Hsp90 protein binding"/>
    <property type="evidence" value="ECO:0007669"/>
    <property type="project" value="TreeGrafter"/>
</dbReference>
<evidence type="ECO:0000256" key="2">
    <source>
        <dbReference type="ARBA" id="ARBA00022737"/>
    </source>
</evidence>
<gene>
    <name evidence="5" type="ORF">OCTVUL_1B003095</name>
</gene>
<dbReference type="Gene3D" id="3.10.50.40">
    <property type="match status" value="1"/>
</dbReference>
<dbReference type="InterPro" id="IPR019734">
    <property type="entry name" value="TPR_rpt"/>
</dbReference>
<dbReference type="Gene3D" id="1.25.40.10">
    <property type="entry name" value="Tetratricopeptide repeat domain"/>
    <property type="match status" value="1"/>
</dbReference>
<keyword evidence="2" id="KW-0677">Repeat</keyword>
<dbReference type="InterPro" id="IPR001179">
    <property type="entry name" value="PPIase_FKBP_dom"/>
</dbReference>
<dbReference type="InterPro" id="IPR011990">
    <property type="entry name" value="TPR-like_helical_dom_sf"/>
</dbReference>
<dbReference type="GO" id="GO:0007283">
    <property type="term" value="P:spermatogenesis"/>
    <property type="evidence" value="ECO:0007669"/>
    <property type="project" value="TreeGrafter"/>
</dbReference>
<dbReference type="InterPro" id="IPR042282">
    <property type="entry name" value="FKBP6/shu"/>
</dbReference>
<evidence type="ECO:0000313" key="5">
    <source>
        <dbReference type="EMBL" id="CAI9744213.1"/>
    </source>
</evidence>
<sequence length="474" mass="54677">MREDIERSQLIGTREITVGPSRECNMNKINLEELTSDAGLLFEVDKEENTYPAEDNITEDAFDLVYSRLDTEIACLNFDQLMKTMQDISGSGGVYKEIKHPGYGPVITENSVVEVHYAGFFEYRDEPFDSSRLREETFKYRVGSGKAIPGWEIALLTMKKGEISWFLIQPEYGFQETGCPPRVPRNATALFEIEILSISDRVNVGDYFLMSEEERYAVTFESICQLVGTYKQEGYSFFKQNHFQKAVQKYNKCLNLLESAHLKSDQDEKRYKELMIAVQLNIALCCLKLCRFSRAVTFCRKVLQLDRCNTKAYFRLGQALHKLGDFSEALRNLTKAHKLLPKNEVILEEIQNIKSDREKFQLVESNMYQKMFSTLAKDQPIQYQKTKKTQPNEEVSEEFCKSTKDYIRDFLEDKDQAECSMPAFNLTDAEMQFLLKTIDDKGLRILQTDSGECSSIKIVKPDQVAIKENQTLLS</sequence>
<accession>A0AA36C0S6</accession>
<evidence type="ECO:0000313" key="6">
    <source>
        <dbReference type="Proteomes" id="UP001162480"/>
    </source>
</evidence>
<organism evidence="5 6">
    <name type="scientific">Octopus vulgaris</name>
    <name type="common">Common octopus</name>
    <dbReference type="NCBI Taxonomy" id="6645"/>
    <lineage>
        <taxon>Eukaryota</taxon>
        <taxon>Metazoa</taxon>
        <taxon>Spiralia</taxon>
        <taxon>Lophotrochozoa</taxon>
        <taxon>Mollusca</taxon>
        <taxon>Cephalopoda</taxon>
        <taxon>Coleoidea</taxon>
        <taxon>Octopodiformes</taxon>
        <taxon>Octopoda</taxon>
        <taxon>Incirrata</taxon>
        <taxon>Octopodidae</taxon>
        <taxon>Octopus</taxon>
    </lineage>
</organism>
<dbReference type="Pfam" id="PF00254">
    <property type="entry name" value="FKBP_C"/>
    <property type="match status" value="1"/>
</dbReference>
<reference evidence="5" key="1">
    <citation type="submission" date="2023-08" db="EMBL/GenBank/DDBJ databases">
        <authorList>
            <person name="Alioto T."/>
            <person name="Alioto T."/>
            <person name="Gomez Garrido J."/>
        </authorList>
    </citation>
    <scope>NUCLEOTIDE SEQUENCE</scope>
</reference>
<dbReference type="InterPro" id="IPR046357">
    <property type="entry name" value="PPIase_dom_sf"/>
</dbReference>
<dbReference type="PANTHER" id="PTHR46674:SF1">
    <property type="entry name" value="INACTIVE PEPTIDYL-PROLYL CIS-TRANS ISOMERASE FKBP6"/>
    <property type="match status" value="1"/>
</dbReference>
<keyword evidence="3" id="KW-0802">TPR repeat</keyword>
<evidence type="ECO:0000256" key="1">
    <source>
        <dbReference type="ARBA" id="ARBA00009648"/>
    </source>
</evidence>
<dbReference type="EMBL" id="OX597843">
    <property type="protein sequence ID" value="CAI9744213.1"/>
    <property type="molecule type" value="Genomic_DNA"/>
</dbReference>
<name>A0AA36C0S6_OCTVU</name>
<dbReference type="SMART" id="SM00028">
    <property type="entry name" value="TPR"/>
    <property type="match status" value="3"/>
</dbReference>
<dbReference type="GO" id="GO:0034587">
    <property type="term" value="P:piRNA processing"/>
    <property type="evidence" value="ECO:0007669"/>
    <property type="project" value="TreeGrafter"/>
</dbReference>
<dbReference type="SUPFAM" id="SSF54534">
    <property type="entry name" value="FKBP-like"/>
    <property type="match status" value="1"/>
</dbReference>
<dbReference type="PANTHER" id="PTHR46674">
    <property type="entry name" value="INACTIVE PEPTIDYL-PROLYL CIS-TRANS ISOMERASE FKBP6"/>
    <property type="match status" value="1"/>
</dbReference>
<evidence type="ECO:0000259" key="4">
    <source>
        <dbReference type="Pfam" id="PF00254"/>
    </source>
</evidence>